<dbReference type="SUPFAM" id="SSF161084">
    <property type="entry name" value="MAPEG domain-like"/>
    <property type="match status" value="1"/>
</dbReference>
<protein>
    <recommendedName>
        <fullName evidence="8">MAPEG family protein</fullName>
    </recommendedName>
</protein>
<gene>
    <name evidence="6" type="ORF">BTO08_04010</name>
</gene>
<feature type="transmembrane region" description="Helical" evidence="5">
    <location>
        <begin position="65"/>
        <end position="82"/>
    </location>
</feature>
<evidence type="ECO:0000256" key="3">
    <source>
        <dbReference type="ARBA" id="ARBA00022989"/>
    </source>
</evidence>
<feature type="transmembrane region" description="Helical" evidence="5">
    <location>
        <begin position="12"/>
        <end position="33"/>
    </location>
</feature>
<dbReference type="Proteomes" id="UP000238730">
    <property type="component" value="Unassembled WGS sequence"/>
</dbReference>
<feature type="transmembrane region" description="Helical" evidence="5">
    <location>
        <begin position="113"/>
        <end position="133"/>
    </location>
</feature>
<dbReference type="EMBL" id="MSCJ01000001">
    <property type="protein sequence ID" value="PQJ66649.1"/>
    <property type="molecule type" value="Genomic_DNA"/>
</dbReference>
<accession>A0A2S7VX16</accession>
<evidence type="ECO:0000256" key="2">
    <source>
        <dbReference type="ARBA" id="ARBA00022692"/>
    </source>
</evidence>
<dbReference type="GO" id="GO:0016020">
    <property type="term" value="C:membrane"/>
    <property type="evidence" value="ECO:0007669"/>
    <property type="project" value="UniProtKB-SubCell"/>
</dbReference>
<evidence type="ECO:0000256" key="1">
    <source>
        <dbReference type="ARBA" id="ARBA00004370"/>
    </source>
</evidence>
<dbReference type="Gene3D" id="1.20.120.550">
    <property type="entry name" value="Membrane associated eicosanoid/glutathione metabolism-like domain"/>
    <property type="match status" value="1"/>
</dbReference>
<dbReference type="InterPro" id="IPR023352">
    <property type="entry name" value="MAPEG-like_dom_sf"/>
</dbReference>
<comment type="subcellular location">
    <subcellularLocation>
        <location evidence="1">Membrane</location>
    </subcellularLocation>
</comment>
<evidence type="ECO:0000313" key="7">
    <source>
        <dbReference type="Proteomes" id="UP000238730"/>
    </source>
</evidence>
<keyword evidence="2 5" id="KW-0812">Transmembrane</keyword>
<evidence type="ECO:0000313" key="6">
    <source>
        <dbReference type="EMBL" id="PQJ66649.1"/>
    </source>
</evidence>
<dbReference type="Pfam" id="PF01124">
    <property type="entry name" value="MAPEG"/>
    <property type="match status" value="1"/>
</dbReference>
<dbReference type="RefSeq" id="WP_105059991.1">
    <property type="nucleotide sequence ID" value="NZ_MSCJ01000001.1"/>
</dbReference>
<keyword evidence="4 5" id="KW-0472">Membrane</keyword>
<reference evidence="6 7" key="1">
    <citation type="submission" date="2016-12" db="EMBL/GenBank/DDBJ databases">
        <title>Diversity of luminous bacteria.</title>
        <authorList>
            <person name="Yoshizawa S."/>
            <person name="Kogure K."/>
        </authorList>
    </citation>
    <scope>NUCLEOTIDE SEQUENCE [LARGE SCALE GENOMIC DNA]</scope>
    <source>
        <strain evidence="6 7">LC1-200</strain>
    </source>
</reference>
<dbReference type="PANTHER" id="PTHR35371">
    <property type="entry name" value="INNER MEMBRANE PROTEIN"/>
    <property type="match status" value="1"/>
</dbReference>
<evidence type="ECO:0008006" key="8">
    <source>
        <dbReference type="Google" id="ProtNLM"/>
    </source>
</evidence>
<dbReference type="OrthoDB" id="5880499at2"/>
<keyword evidence="3 5" id="KW-1133">Transmembrane helix</keyword>
<organism evidence="6 7">
    <name type="scientific">Photobacterium angustum</name>
    <dbReference type="NCBI Taxonomy" id="661"/>
    <lineage>
        <taxon>Bacteria</taxon>
        <taxon>Pseudomonadati</taxon>
        <taxon>Pseudomonadota</taxon>
        <taxon>Gammaproteobacteria</taxon>
        <taxon>Vibrionales</taxon>
        <taxon>Vibrionaceae</taxon>
        <taxon>Photobacterium</taxon>
    </lineage>
</organism>
<name>A0A2S7VX16_PHOAN</name>
<dbReference type="InterPro" id="IPR001129">
    <property type="entry name" value="Membr-assoc_MAPEG"/>
</dbReference>
<sequence>MEFLLPYKMTIWVIGSLGLLLLLQLVVLDIAILSQKHIPGFTIEANHEHFLFRANRALANSNESLGIFIVFVLFALFSQPIAHWINGFAVVYLFGRIGHMLCYYFNLKVLRSIFFAVSLLGLIGLFATAVMAWL</sequence>
<evidence type="ECO:0000256" key="4">
    <source>
        <dbReference type="ARBA" id="ARBA00023136"/>
    </source>
</evidence>
<dbReference type="PANTHER" id="PTHR35371:SF1">
    <property type="entry name" value="BLR7753 PROTEIN"/>
    <property type="match status" value="1"/>
</dbReference>
<proteinExistence type="predicted"/>
<evidence type="ECO:0000256" key="5">
    <source>
        <dbReference type="SAM" id="Phobius"/>
    </source>
</evidence>
<feature type="transmembrane region" description="Helical" evidence="5">
    <location>
        <begin position="88"/>
        <end position="106"/>
    </location>
</feature>
<dbReference type="AlphaFoldDB" id="A0A2S7VX16"/>
<comment type="caution">
    <text evidence="6">The sequence shown here is derived from an EMBL/GenBank/DDBJ whole genome shotgun (WGS) entry which is preliminary data.</text>
</comment>